<dbReference type="InterPro" id="IPR000421">
    <property type="entry name" value="FA58C"/>
</dbReference>
<dbReference type="Gene3D" id="1.20.1050.60">
    <property type="entry name" value="alpha-1,2-mannosidase"/>
    <property type="match status" value="1"/>
</dbReference>
<feature type="region of interest" description="Disordered" evidence="1">
    <location>
        <begin position="1"/>
        <end position="27"/>
    </location>
</feature>
<feature type="region of interest" description="Disordered" evidence="1">
    <location>
        <begin position="125"/>
        <end position="145"/>
    </location>
</feature>
<keyword evidence="3" id="KW-0378">Hydrolase</keyword>
<dbReference type="Pfam" id="PF00754">
    <property type="entry name" value="F5_F8_type_C"/>
    <property type="match status" value="1"/>
</dbReference>
<accession>A0ABX0GXW7</accession>
<name>A0ABX0GXW7_9ACTN</name>
<dbReference type="InterPro" id="IPR008979">
    <property type="entry name" value="Galactose-bd-like_sf"/>
</dbReference>
<dbReference type="InterPro" id="IPR050883">
    <property type="entry name" value="PNGase"/>
</dbReference>
<dbReference type="NCBIfam" id="TIGR01180">
    <property type="entry name" value="aman2_put"/>
    <property type="match status" value="1"/>
</dbReference>
<dbReference type="PROSITE" id="PS50022">
    <property type="entry name" value="FA58C_3"/>
    <property type="match status" value="1"/>
</dbReference>
<comment type="caution">
    <text evidence="3">The sequence shown here is derived from an EMBL/GenBank/DDBJ whole genome shotgun (WGS) entry which is preliminary data.</text>
</comment>
<dbReference type="Proteomes" id="UP000800981">
    <property type="component" value="Unassembled WGS sequence"/>
</dbReference>
<evidence type="ECO:0000256" key="1">
    <source>
        <dbReference type="SAM" id="MobiDB-lite"/>
    </source>
</evidence>
<sequence>MATTAVAGAPAASAAEPGGSFSTSFEDAGPALTWSNTVETDASGARRTANVVGPSGSGYAGSVNETVNQITASGENAPNEGKEGAVDGDPASKWLAFSKPSVAAPVWLQYRLSKPAVVVKYAMTSGNDEPGRDPRDWTVQGSNDGTNWTVLDTQTGQTWPATPRGQRREFTIANTQAFTYYKLNITNNNGATIFQLADFLLSDGSTTPPPAGDMRTQIGSGPTAGYNIKPRVGFTGLKALQYTGTVLEKGRGYSWNKVQDVDVPVVATTQLSYKIFPELTDQDLRYPSQYASVDLKFTDGTYLSQLGAVDQQFAKLDPVSQGTSKTLYANQWNYKYSTIGAVAAGKTIDEILVAYDNPNGPAKFGGWIDDITVEAEPARNTSTRPSDWVLTTRGTNSSGSFSRGNNFPAALVPHGFNFWTPQTNAGSTGTFYSYASANNADNLPVIQAFAASHEPSIWMGDRQTFQVMPSAASGVPSANRTTRQLAFRHENEVAKAHYYGVTFENGMKTEIAPTDHAAVMRFTFTGSSGNLVFDNVNNNGLTNIDVANGVVTGYSDVRSGLSNGATRMFMYATFDKPVASGAKLTTEGRNNVTGYVKFDTSGSSPDDKAVTMRIATSLISVDQAKKNLELEVSPTDTLETVRDRAQAMWDDKLDVVDIEGATDDQRTTLYSNLHRLFSWPNSAAENVGTNEAPVWKHAVQSSTATTNPPGTTATQTGAPIADGKVYVNNGFWDTYRTTWSGYSLFSPGMAGELVDGFVQQYKDGGWISRWSSPGYANLMTGTSSDVSFADAYLKGIGSFDVKAAYDAAVKNATVRPPGTATDSNTGRKGLQNSIFLGYTPSSVSEGVSWALEGYINDFGIANMAKALSERTDVTAAEKKRYSEEYEYFINRAENYTKMFDPSIGFFQGRAANGQWKSSPEDYDPEEWGHEHDYTETNGWNFAFHVPFDGQGLANLYGGKAGLEQKLDTFFSTPETGTKPGSYGGTIHEMIEQRDVRLGMWGFSNQVAHHIPWMYNYAGAPEKTQALVRETTRRLYAGSQIGQGYAGDEDNGEQSAWGVFASLGFYPLQVGSPNYVLGSPLFTKATIHLENGKDLVISAPNNSAQNVYVQGVKLNGQAYSKNWVSHADLTNGGTLEFDMGATPSAWGSGDADVPPSLTEGSELPDPMTDITSLTTGRATLGTGAAAMSLFDNSSASVVSLGSGSPSVTWQVNGPKPKTSYYTLTSGTAAGDPSSWTLQGSNDGKTWTTIDTREGETFMWRQQTRAFKMATPGIYGWYRLQVTGITGGTSASLAEVEFLAHRPKVAEAQNAFDALVSSGAVAASTARDLQPILTAAANAQAGHDEAGVAAQMKLLVAQLATLQPSKVSAAAKSALLLQASQWVSPAAGLDLLREQVGAFSASGDIATSTGRDLQQAVATAIAARDAGDRTAMLAALRDLRDTVAGAKTSKVSQAAKDAMLPVLDDLLSVGAPLGNLRDHFNNTGIGDDGLGNADLSEGYYISRQALAAGGVVQGTATTVPGTDLSFTLPKVDPALPDNISASGQVIDASSLPASTTKLSFIATSVLGDTQTTATVTFTDGTTQSVPVQVGDWTLGGSSTAQPRFGNIGIVKTAYRNRGTDTNLGGTPWLFATAPATLTAGKQVKTITLPSTPNLRIFAIAFDGTAAQ</sequence>
<dbReference type="InterPro" id="IPR041371">
    <property type="entry name" value="GH92_N"/>
</dbReference>
<protein>
    <submittedName>
        <fullName evidence="3">Glycoside hydrolase family 92 protein</fullName>
    </submittedName>
</protein>
<dbReference type="Gene3D" id="3.30.2080.10">
    <property type="entry name" value="GH92 mannosidase domain"/>
    <property type="match status" value="1"/>
</dbReference>
<dbReference type="Gene3D" id="2.60.120.260">
    <property type="entry name" value="Galactose-binding domain-like"/>
    <property type="match status" value="2"/>
</dbReference>
<dbReference type="Pfam" id="PF17678">
    <property type="entry name" value="Glyco_hydro_92N"/>
    <property type="match status" value="1"/>
</dbReference>
<evidence type="ECO:0000259" key="2">
    <source>
        <dbReference type="PROSITE" id="PS50022"/>
    </source>
</evidence>
<dbReference type="GO" id="GO:0016787">
    <property type="term" value="F:hydrolase activity"/>
    <property type="evidence" value="ECO:0007669"/>
    <property type="project" value="UniProtKB-KW"/>
</dbReference>
<proteinExistence type="predicted"/>
<reference evidence="3 4" key="1">
    <citation type="submission" date="2020-03" db="EMBL/GenBank/DDBJ databases">
        <title>Two novel Motilibacter sp.</title>
        <authorList>
            <person name="Liu S."/>
        </authorList>
    </citation>
    <scope>NUCLEOTIDE SEQUENCE [LARGE SCALE GENOMIC DNA]</scope>
    <source>
        <strain evidence="3 4">E257</strain>
    </source>
</reference>
<dbReference type="SUPFAM" id="SSF48208">
    <property type="entry name" value="Six-hairpin glycosidases"/>
    <property type="match status" value="1"/>
</dbReference>
<dbReference type="InterPro" id="IPR008928">
    <property type="entry name" value="6-hairpin_glycosidase_sf"/>
</dbReference>
<dbReference type="Pfam" id="PF07971">
    <property type="entry name" value="Glyco_hydro_92"/>
    <property type="match status" value="1"/>
</dbReference>
<dbReference type="SUPFAM" id="SSF49785">
    <property type="entry name" value="Galactose-binding domain-like"/>
    <property type="match status" value="2"/>
</dbReference>
<dbReference type="Gene3D" id="2.70.98.10">
    <property type="match status" value="1"/>
</dbReference>
<feature type="domain" description="F5/8 type C" evidence="2">
    <location>
        <begin position="51"/>
        <end position="151"/>
    </location>
</feature>
<dbReference type="EMBL" id="JAANNP010000008">
    <property type="protein sequence ID" value="NHC14619.1"/>
    <property type="molecule type" value="Genomic_DNA"/>
</dbReference>
<evidence type="ECO:0000313" key="4">
    <source>
        <dbReference type="Proteomes" id="UP000800981"/>
    </source>
</evidence>
<keyword evidence="4" id="KW-1185">Reference proteome</keyword>
<dbReference type="InterPro" id="IPR005887">
    <property type="entry name" value="GH92_a_mannosidase_put"/>
</dbReference>
<dbReference type="PANTHER" id="PTHR12143:SF43">
    <property type="entry name" value="PUTATIVE-RELATED"/>
    <property type="match status" value="1"/>
</dbReference>
<dbReference type="PANTHER" id="PTHR12143">
    <property type="entry name" value="PEPTIDE N-GLYCANASE PNGASE -RELATED"/>
    <property type="match status" value="1"/>
</dbReference>
<gene>
    <name evidence="3" type="ORF">G9H71_12600</name>
</gene>
<feature type="compositionally biased region" description="Low complexity" evidence="1">
    <location>
        <begin position="1"/>
        <end position="20"/>
    </location>
</feature>
<organism evidence="3 4">
    <name type="scientific">Motilibacter deserti</name>
    <dbReference type="NCBI Taxonomy" id="2714956"/>
    <lineage>
        <taxon>Bacteria</taxon>
        <taxon>Bacillati</taxon>
        <taxon>Actinomycetota</taxon>
        <taxon>Actinomycetes</taxon>
        <taxon>Motilibacterales</taxon>
        <taxon>Motilibacteraceae</taxon>
        <taxon>Motilibacter</taxon>
    </lineage>
</organism>
<evidence type="ECO:0000313" key="3">
    <source>
        <dbReference type="EMBL" id="NHC14619.1"/>
    </source>
</evidence>
<dbReference type="Gene3D" id="1.20.1610.10">
    <property type="entry name" value="alpha-1,2-mannosidases domains"/>
    <property type="match status" value="1"/>
</dbReference>
<dbReference type="InterPro" id="IPR014718">
    <property type="entry name" value="GH-type_carb-bd"/>
</dbReference>
<dbReference type="InterPro" id="IPR012939">
    <property type="entry name" value="Glyco_hydro_92"/>
</dbReference>